<evidence type="ECO:0000313" key="2">
    <source>
        <dbReference type="Proteomes" id="UP000001096"/>
    </source>
</evidence>
<evidence type="ECO:0000313" key="1">
    <source>
        <dbReference type="EMBL" id="EKS37394.1"/>
    </source>
</evidence>
<sequence>MGGVLGAVFQRPHGFDKGIVNGARCPGARLVVQPVHAPLHKTPPPLAHGLPVQLQLGRHLRVLTSCSAGQHNPGSQSQCLRRLPPRRQRLQLGTLLIAQCQGGQLLDRH</sequence>
<dbReference type="Proteomes" id="UP000001096">
    <property type="component" value="Unassembled WGS sequence"/>
</dbReference>
<gene>
    <name evidence="1" type="ORF">HMPREF9695_03812</name>
</gene>
<proteinExistence type="predicted"/>
<comment type="caution">
    <text evidence="1">The sequence shown here is derived from an EMBL/GenBank/DDBJ whole genome shotgun (WGS) entry which is preliminary data.</text>
</comment>
<organism evidence="1 2">
    <name type="scientific">Afipia broomeae ATCC 49717</name>
    <dbReference type="NCBI Taxonomy" id="883078"/>
    <lineage>
        <taxon>Bacteria</taxon>
        <taxon>Pseudomonadati</taxon>
        <taxon>Pseudomonadota</taxon>
        <taxon>Alphaproteobacteria</taxon>
        <taxon>Hyphomicrobiales</taxon>
        <taxon>Nitrobacteraceae</taxon>
        <taxon>Afipia</taxon>
    </lineage>
</organism>
<name>K8P9B6_9BRAD</name>
<dbReference type="AlphaFoldDB" id="K8P9B6"/>
<dbReference type="HOGENOM" id="CLU_2178221_0_0_5"/>
<protein>
    <submittedName>
        <fullName evidence="1">Uncharacterized protein</fullName>
    </submittedName>
</protein>
<dbReference type="EMBL" id="AGWX01000004">
    <property type="protein sequence ID" value="EKS37394.1"/>
    <property type="molecule type" value="Genomic_DNA"/>
</dbReference>
<keyword evidence="2" id="KW-1185">Reference proteome</keyword>
<accession>K8P9B6</accession>
<reference evidence="1 2" key="1">
    <citation type="submission" date="2012-04" db="EMBL/GenBank/DDBJ databases">
        <title>The Genome Sequence of Afipia broomeae ATCC 49717.</title>
        <authorList>
            <consortium name="The Broad Institute Genome Sequencing Platform"/>
            <person name="Earl A."/>
            <person name="Ward D."/>
            <person name="Feldgarden M."/>
            <person name="Gevers D."/>
            <person name="Huys G."/>
            <person name="Walker B."/>
            <person name="Young S.K."/>
            <person name="Zeng Q."/>
            <person name="Gargeya S."/>
            <person name="Fitzgerald M."/>
            <person name="Haas B."/>
            <person name="Abouelleil A."/>
            <person name="Alvarado L."/>
            <person name="Arachchi H.M."/>
            <person name="Berlin A."/>
            <person name="Chapman S.B."/>
            <person name="Goldberg J."/>
            <person name="Griggs A."/>
            <person name="Gujja S."/>
            <person name="Hansen M."/>
            <person name="Howarth C."/>
            <person name="Imamovic A."/>
            <person name="Larimer J."/>
            <person name="McCowen C."/>
            <person name="Montmayeur A."/>
            <person name="Murphy C."/>
            <person name="Neiman D."/>
            <person name="Pearson M."/>
            <person name="Priest M."/>
            <person name="Roberts A."/>
            <person name="Saif S."/>
            <person name="Shea T."/>
            <person name="Sisk P."/>
            <person name="Sykes S."/>
            <person name="Wortman J."/>
            <person name="Nusbaum C."/>
            <person name="Birren B."/>
        </authorList>
    </citation>
    <scope>NUCLEOTIDE SEQUENCE [LARGE SCALE GENOMIC DNA]</scope>
    <source>
        <strain evidence="1 2">ATCC 49717</strain>
    </source>
</reference>